<accession>A0ABV0KFG9</accession>
<protein>
    <submittedName>
        <fullName evidence="6">EamA family transporter</fullName>
    </submittedName>
</protein>
<dbReference type="InterPro" id="IPR037185">
    <property type="entry name" value="EmrE-like"/>
</dbReference>
<evidence type="ECO:0000256" key="2">
    <source>
        <dbReference type="SAM" id="Coils"/>
    </source>
</evidence>
<keyword evidence="4" id="KW-0812">Transmembrane</keyword>
<keyword evidence="4" id="KW-0472">Membrane</keyword>
<feature type="transmembrane region" description="Helical" evidence="4">
    <location>
        <begin position="407"/>
        <end position="428"/>
    </location>
</feature>
<dbReference type="PANTHER" id="PTHR22911:SF137">
    <property type="entry name" value="SOLUTE CARRIER FAMILY 35 MEMBER G2-RELATED"/>
    <property type="match status" value="1"/>
</dbReference>
<keyword evidence="4" id="KW-1133">Transmembrane helix</keyword>
<evidence type="ECO:0000256" key="4">
    <source>
        <dbReference type="SAM" id="Phobius"/>
    </source>
</evidence>
<evidence type="ECO:0000256" key="3">
    <source>
        <dbReference type="SAM" id="MobiDB-lite"/>
    </source>
</evidence>
<dbReference type="Proteomes" id="UP001476950">
    <property type="component" value="Unassembled WGS sequence"/>
</dbReference>
<proteinExistence type="inferred from homology"/>
<feature type="coiled-coil region" evidence="2">
    <location>
        <begin position="53"/>
        <end position="80"/>
    </location>
</feature>
<sequence length="640" mass="69023">MGQLGDSPMSEGRTSQSKLFDDQSTTEAENARAVNTVLQAVAQDLIALQQGVIGQLSRDVARLQAEKTRLLTDIDKLQAYYQTLQSRQLEALSQQQIAQQQLWAKQLAQVLASHLQALMIQRLNQLASTPQASTAPAAGLPLTAVNGHSDHAQRLLASLDATFSTTFKALQQDLNSYQSSLSQQLNRMQGLEQQGEAILEALIDRLREQLQVEASRPPAAPPQPYYGNGYPRENGYAKEGHYAAPVANDGIAQTQPSYAPTVPPSPAYPAPSQQYEPPSARPIPLEAPGAPLPLPARSKKELSNFQLGLLLVLLSTAALSIHNVVVRIIGSGSWEPVAKVFTLHPARVLGLFDLGGFLQLNLGNSLLILWLRMLVVLPLMVPVAMFLYPPVWRDLKKFLSAPDRRPLFTVIGSGVFLFLSQVFIYMAIGKIGAGPAVTILFMYPIVTVPLAWFLFGDRPTRLRWIVMFTILLGVIFTALPGLTSTSGTVSGGGALTAIASGIAFAFYLVCMQLGFKKLHPIPVTLIQFSTIFVLSSVILTLPLNLGVQVDKPAGFLVGGIILGALTLVGYLTNNFGVRYMGAALASIVASSGPVVTALLAFVLINNPLLGMQLFGIFLVTLGVGALSFERMRSQRQAAVK</sequence>
<feature type="transmembrane region" description="Helical" evidence="4">
    <location>
        <begin position="521"/>
        <end position="541"/>
    </location>
</feature>
<feature type="transmembrane region" description="Helical" evidence="4">
    <location>
        <begin position="489"/>
        <end position="509"/>
    </location>
</feature>
<evidence type="ECO:0000256" key="1">
    <source>
        <dbReference type="ARBA" id="ARBA00007362"/>
    </source>
</evidence>
<feature type="transmembrane region" description="Helical" evidence="4">
    <location>
        <begin position="367"/>
        <end position="387"/>
    </location>
</feature>
<organism evidence="6 7">
    <name type="scientific">Stenomitos frigidus AS-A4</name>
    <dbReference type="NCBI Taxonomy" id="2933935"/>
    <lineage>
        <taxon>Bacteria</taxon>
        <taxon>Bacillati</taxon>
        <taxon>Cyanobacteriota</taxon>
        <taxon>Cyanophyceae</taxon>
        <taxon>Leptolyngbyales</taxon>
        <taxon>Leptolyngbyaceae</taxon>
        <taxon>Stenomitos</taxon>
    </lineage>
</organism>
<evidence type="ECO:0000259" key="5">
    <source>
        <dbReference type="Pfam" id="PF00892"/>
    </source>
</evidence>
<dbReference type="Gene3D" id="1.10.3730.20">
    <property type="match status" value="1"/>
</dbReference>
<feature type="region of interest" description="Disordered" evidence="3">
    <location>
        <begin position="1"/>
        <end position="26"/>
    </location>
</feature>
<dbReference type="SUPFAM" id="SSF103481">
    <property type="entry name" value="Multidrug resistance efflux transporter EmrE"/>
    <property type="match status" value="2"/>
</dbReference>
<evidence type="ECO:0000313" key="6">
    <source>
        <dbReference type="EMBL" id="MEP1057967.1"/>
    </source>
</evidence>
<reference evidence="6 7" key="1">
    <citation type="submission" date="2022-04" db="EMBL/GenBank/DDBJ databases">
        <title>Positive selection, recombination, and allopatry shape intraspecific diversity of widespread and dominant cyanobacteria.</title>
        <authorList>
            <person name="Wei J."/>
            <person name="Shu W."/>
            <person name="Hu C."/>
        </authorList>
    </citation>
    <scope>NUCLEOTIDE SEQUENCE [LARGE SCALE GENOMIC DNA]</scope>
    <source>
        <strain evidence="6 7">AS-A4</strain>
    </source>
</reference>
<dbReference type="EMBL" id="JAMPLM010000003">
    <property type="protein sequence ID" value="MEP1057967.1"/>
    <property type="molecule type" value="Genomic_DNA"/>
</dbReference>
<feature type="domain" description="EamA" evidence="5">
    <location>
        <begin position="364"/>
        <end position="477"/>
    </location>
</feature>
<dbReference type="RefSeq" id="WP_199305420.1">
    <property type="nucleotide sequence ID" value="NZ_JAMPLM010000003.1"/>
</dbReference>
<feature type="region of interest" description="Disordered" evidence="3">
    <location>
        <begin position="253"/>
        <end position="284"/>
    </location>
</feature>
<feature type="transmembrane region" description="Helical" evidence="4">
    <location>
        <begin position="462"/>
        <end position="483"/>
    </location>
</feature>
<comment type="caution">
    <text evidence="6">The sequence shown here is derived from an EMBL/GenBank/DDBJ whole genome shotgun (WGS) entry which is preliminary data.</text>
</comment>
<comment type="similarity">
    <text evidence="1">Belongs to the EamA transporter family.</text>
</comment>
<evidence type="ECO:0000313" key="7">
    <source>
        <dbReference type="Proteomes" id="UP001476950"/>
    </source>
</evidence>
<feature type="transmembrane region" description="Helical" evidence="4">
    <location>
        <begin position="307"/>
        <end position="329"/>
    </location>
</feature>
<keyword evidence="2" id="KW-0175">Coiled coil</keyword>
<gene>
    <name evidence="6" type="ORF">NDI38_05910</name>
</gene>
<feature type="compositionally biased region" description="Polar residues" evidence="3">
    <location>
        <begin position="12"/>
        <end position="26"/>
    </location>
</feature>
<feature type="transmembrane region" description="Helical" evidence="4">
    <location>
        <begin position="434"/>
        <end position="455"/>
    </location>
</feature>
<feature type="transmembrane region" description="Helical" evidence="4">
    <location>
        <begin position="610"/>
        <end position="628"/>
    </location>
</feature>
<dbReference type="PANTHER" id="PTHR22911">
    <property type="entry name" value="ACYL-MALONYL CONDENSING ENZYME-RELATED"/>
    <property type="match status" value="1"/>
</dbReference>
<name>A0ABV0KFG9_9CYAN</name>
<feature type="transmembrane region" description="Helical" evidence="4">
    <location>
        <begin position="583"/>
        <end position="604"/>
    </location>
</feature>
<keyword evidence="7" id="KW-1185">Reference proteome</keyword>
<dbReference type="InterPro" id="IPR000620">
    <property type="entry name" value="EamA_dom"/>
</dbReference>
<feature type="transmembrane region" description="Helical" evidence="4">
    <location>
        <begin position="553"/>
        <end position="571"/>
    </location>
</feature>
<feature type="domain" description="EamA" evidence="5">
    <location>
        <begin position="493"/>
        <end position="626"/>
    </location>
</feature>
<dbReference type="Pfam" id="PF00892">
    <property type="entry name" value="EamA"/>
    <property type="match status" value="2"/>
</dbReference>